<accession>A0ACD5Z6M4</accession>
<keyword evidence="2" id="KW-1185">Reference proteome</keyword>
<proteinExistence type="predicted"/>
<reference evidence="1" key="2">
    <citation type="submission" date="2025-09" db="UniProtKB">
        <authorList>
            <consortium name="EnsemblPlants"/>
        </authorList>
    </citation>
    <scope>IDENTIFICATION</scope>
</reference>
<protein>
    <submittedName>
        <fullName evidence="1">Uncharacterized protein</fullName>
    </submittedName>
</protein>
<dbReference type="EnsemblPlants" id="AVESA.00010b.r2.6CG1088040.1">
    <property type="protein sequence ID" value="AVESA.00010b.r2.6CG1088040.1.CDS.1"/>
    <property type="gene ID" value="AVESA.00010b.r2.6CG1088040"/>
</dbReference>
<organism evidence="1 2">
    <name type="scientific">Avena sativa</name>
    <name type="common">Oat</name>
    <dbReference type="NCBI Taxonomy" id="4498"/>
    <lineage>
        <taxon>Eukaryota</taxon>
        <taxon>Viridiplantae</taxon>
        <taxon>Streptophyta</taxon>
        <taxon>Embryophyta</taxon>
        <taxon>Tracheophyta</taxon>
        <taxon>Spermatophyta</taxon>
        <taxon>Magnoliopsida</taxon>
        <taxon>Liliopsida</taxon>
        <taxon>Poales</taxon>
        <taxon>Poaceae</taxon>
        <taxon>BOP clade</taxon>
        <taxon>Pooideae</taxon>
        <taxon>Poodae</taxon>
        <taxon>Poeae</taxon>
        <taxon>Poeae Chloroplast Group 1 (Aveneae type)</taxon>
        <taxon>Aveninae</taxon>
        <taxon>Avena</taxon>
    </lineage>
</organism>
<evidence type="ECO:0000313" key="2">
    <source>
        <dbReference type="Proteomes" id="UP001732700"/>
    </source>
</evidence>
<evidence type="ECO:0000313" key="1">
    <source>
        <dbReference type="EnsemblPlants" id="AVESA.00010b.r2.6CG1088040.1.CDS.1"/>
    </source>
</evidence>
<name>A0ACD5Z6M4_AVESA</name>
<reference evidence="1" key="1">
    <citation type="submission" date="2021-05" db="EMBL/GenBank/DDBJ databases">
        <authorList>
            <person name="Scholz U."/>
            <person name="Mascher M."/>
            <person name="Fiebig A."/>
        </authorList>
    </citation>
    <scope>NUCLEOTIDE SEQUENCE [LARGE SCALE GENOMIC DNA]</scope>
</reference>
<sequence>MCRACHCHCSANSMLPTQKTTRRYTSTGAGAGMARSLTGDALLFSAGAAVATALLLTLASPFSPRDPYGRDEPLRSSSASGGGRTFYDDPELTYTMDRPITRWDEKRADWLRAHPELSSGGQERVLMVSGSQPTPCRSPVGDHLLMRLLKNKADYCRLNDVQLLYNTALLRPSMDRYWAKIPVVRAAMVAHPEAE</sequence>
<dbReference type="Proteomes" id="UP001732700">
    <property type="component" value="Chromosome 6C"/>
</dbReference>